<dbReference type="SUPFAM" id="SSF117281">
    <property type="entry name" value="Kelch motif"/>
    <property type="match status" value="2"/>
</dbReference>
<organism evidence="4 5">
    <name type="scientific">Hymenobacter polaris</name>
    <dbReference type="NCBI Taxonomy" id="2682546"/>
    <lineage>
        <taxon>Bacteria</taxon>
        <taxon>Pseudomonadati</taxon>
        <taxon>Bacteroidota</taxon>
        <taxon>Cytophagia</taxon>
        <taxon>Cytophagales</taxon>
        <taxon>Hymenobacteraceae</taxon>
        <taxon>Hymenobacter</taxon>
    </lineage>
</organism>
<dbReference type="PROSITE" id="PS51257">
    <property type="entry name" value="PROKAR_LIPOPROTEIN"/>
    <property type="match status" value="1"/>
</dbReference>
<comment type="caution">
    <text evidence="4">The sequence shown here is derived from an EMBL/GenBank/DDBJ whole genome shotgun (WGS) entry which is preliminary data.</text>
</comment>
<reference evidence="4 5" key="1">
    <citation type="submission" date="2020-04" db="EMBL/GenBank/DDBJ databases">
        <title>Hymenobacter polaris sp. nov., isolated from Arctic soil.</title>
        <authorList>
            <person name="Dahal R.H."/>
        </authorList>
    </citation>
    <scope>NUCLEOTIDE SEQUENCE [LARGE SCALE GENOMIC DNA]</scope>
    <source>
        <strain evidence="4 5">RP-2-7</strain>
    </source>
</reference>
<protein>
    <submittedName>
        <fullName evidence="4">Galactose oxidase</fullName>
    </submittedName>
</protein>
<keyword evidence="3" id="KW-0732">Signal</keyword>
<evidence type="ECO:0000256" key="3">
    <source>
        <dbReference type="SAM" id="SignalP"/>
    </source>
</evidence>
<dbReference type="Pfam" id="PF24681">
    <property type="entry name" value="Kelch_KLHDC2_KLHL20_DRC7"/>
    <property type="match status" value="1"/>
</dbReference>
<feature type="chain" id="PRO_5030878773" evidence="3">
    <location>
        <begin position="29"/>
        <end position="357"/>
    </location>
</feature>
<keyword evidence="2" id="KW-0677">Repeat</keyword>
<dbReference type="Gene3D" id="2.120.10.80">
    <property type="entry name" value="Kelch-type beta propeller"/>
    <property type="match status" value="2"/>
</dbReference>
<proteinExistence type="predicted"/>
<evidence type="ECO:0000313" key="4">
    <source>
        <dbReference type="EMBL" id="NML65372.1"/>
    </source>
</evidence>
<dbReference type="Pfam" id="PF01344">
    <property type="entry name" value="Kelch_1"/>
    <property type="match status" value="1"/>
</dbReference>
<gene>
    <name evidence="4" type="ORF">HHL22_09170</name>
</gene>
<dbReference type="InterPro" id="IPR006652">
    <property type="entry name" value="Kelch_1"/>
</dbReference>
<name>A0A7Y0ADV0_9BACT</name>
<accession>A0A7Y0ADV0</accession>
<keyword evidence="5" id="KW-1185">Reference proteome</keyword>
<evidence type="ECO:0000256" key="1">
    <source>
        <dbReference type="ARBA" id="ARBA00022441"/>
    </source>
</evidence>
<evidence type="ECO:0000313" key="5">
    <source>
        <dbReference type="Proteomes" id="UP000559626"/>
    </source>
</evidence>
<dbReference type="AlphaFoldDB" id="A0A7Y0ADV0"/>
<feature type="signal peptide" evidence="3">
    <location>
        <begin position="1"/>
        <end position="28"/>
    </location>
</feature>
<dbReference type="InterPro" id="IPR015915">
    <property type="entry name" value="Kelch-typ_b-propeller"/>
</dbReference>
<dbReference type="EMBL" id="JABBGH010000001">
    <property type="protein sequence ID" value="NML65372.1"/>
    <property type="molecule type" value="Genomic_DNA"/>
</dbReference>
<dbReference type="PANTHER" id="PTHR45632">
    <property type="entry name" value="LD33804P"/>
    <property type="match status" value="1"/>
</dbReference>
<dbReference type="PANTHER" id="PTHR45632:SF3">
    <property type="entry name" value="KELCH-LIKE PROTEIN 32"/>
    <property type="match status" value="1"/>
</dbReference>
<evidence type="ECO:0000256" key="2">
    <source>
        <dbReference type="ARBA" id="ARBA00022737"/>
    </source>
</evidence>
<dbReference type="RefSeq" id="WP_169530627.1">
    <property type="nucleotide sequence ID" value="NZ_JABBGH010000001.1"/>
</dbReference>
<dbReference type="Proteomes" id="UP000559626">
    <property type="component" value="Unassembled WGS sequence"/>
</dbReference>
<sequence>MKNLVQRASRLLLALVLLGSFGLSSCHKDDTTTVYGNWTKGSSFPAAARRGAVSFVINNVAYVGTGIDVNGTRYNDFYSYNPTNGSYTTLTSLPAVARYYAVAFTVGNYGYVGTGYDGTNYLADFWRFDPSANTQTTLANGTTVTTVGKWTRVADLTTALGGTARYGAVAGSVGNYGYVGCGFDLNYKKDFYRYDPTSNTWSTFAGFPGDKRMGAVAFTINNQLYVGTGINNGAVNTDFWSYNPSGDTWTQKRNTANQTTGSDIYDYSAVARNNAVAFVVGNYGYIVTGSNGGAVRSDCYQYDPTMDTWTKMNPFLGTARSYAVGFGIGNYGYVGTGANGTASYDDFWRIDPSAEQQ</sequence>
<keyword evidence="1" id="KW-0880">Kelch repeat</keyword>